<reference evidence="1" key="1">
    <citation type="journal article" date="2023" name="G3 (Bethesda)">
        <title>A reference genome for the long-term kleptoplast-retaining sea slug Elysia crispata morphotype clarki.</title>
        <authorList>
            <person name="Eastman K.E."/>
            <person name="Pendleton A.L."/>
            <person name="Shaikh M.A."/>
            <person name="Suttiyut T."/>
            <person name="Ogas R."/>
            <person name="Tomko P."/>
            <person name="Gavelis G."/>
            <person name="Widhalm J.R."/>
            <person name="Wisecaver J.H."/>
        </authorList>
    </citation>
    <scope>NUCLEOTIDE SEQUENCE</scope>
    <source>
        <strain evidence="1">ECLA1</strain>
    </source>
</reference>
<keyword evidence="2" id="KW-1185">Reference proteome</keyword>
<dbReference type="AlphaFoldDB" id="A0AAE1AY92"/>
<proteinExistence type="predicted"/>
<accession>A0AAE1AY92</accession>
<gene>
    <name evidence="1" type="ORF">RRG08_041598</name>
</gene>
<sequence length="150" mass="17065">MMQRAPRYPPSSARLIRLEEGPPMFRMLGYADRSNLLWDLTEPTPPGYYGPFSIAWPHHEQNVHVGPGRFGLPSQPLAFTTLYWDDNVSDDEKYQMQVPRGPFMLMRPGRVLPTRPQAEIFPEMAVPGSGMMSKFRDSGYTIAARLDPPI</sequence>
<organism evidence="1 2">
    <name type="scientific">Elysia crispata</name>
    <name type="common">lettuce slug</name>
    <dbReference type="NCBI Taxonomy" id="231223"/>
    <lineage>
        <taxon>Eukaryota</taxon>
        <taxon>Metazoa</taxon>
        <taxon>Spiralia</taxon>
        <taxon>Lophotrochozoa</taxon>
        <taxon>Mollusca</taxon>
        <taxon>Gastropoda</taxon>
        <taxon>Heterobranchia</taxon>
        <taxon>Euthyneura</taxon>
        <taxon>Panpulmonata</taxon>
        <taxon>Sacoglossa</taxon>
        <taxon>Placobranchoidea</taxon>
        <taxon>Plakobranchidae</taxon>
        <taxon>Elysia</taxon>
    </lineage>
</organism>
<name>A0AAE1AY92_9GAST</name>
<protein>
    <submittedName>
        <fullName evidence="1">Uncharacterized protein</fullName>
    </submittedName>
</protein>
<evidence type="ECO:0000313" key="1">
    <source>
        <dbReference type="EMBL" id="KAK3796284.1"/>
    </source>
</evidence>
<dbReference type="EMBL" id="JAWDGP010000898">
    <property type="protein sequence ID" value="KAK3796284.1"/>
    <property type="molecule type" value="Genomic_DNA"/>
</dbReference>
<evidence type="ECO:0000313" key="2">
    <source>
        <dbReference type="Proteomes" id="UP001283361"/>
    </source>
</evidence>
<comment type="caution">
    <text evidence="1">The sequence shown here is derived from an EMBL/GenBank/DDBJ whole genome shotgun (WGS) entry which is preliminary data.</text>
</comment>
<dbReference type="Proteomes" id="UP001283361">
    <property type="component" value="Unassembled WGS sequence"/>
</dbReference>